<evidence type="ECO:0000256" key="1">
    <source>
        <dbReference type="ARBA" id="ARBA00022679"/>
    </source>
</evidence>
<dbReference type="Pfam" id="PF13649">
    <property type="entry name" value="Methyltransf_25"/>
    <property type="match status" value="1"/>
</dbReference>
<dbReference type="SUPFAM" id="SSF53335">
    <property type="entry name" value="S-adenosyl-L-methionine-dependent methyltransferases"/>
    <property type="match status" value="1"/>
</dbReference>
<dbReference type="PANTHER" id="PTHR43861">
    <property type="entry name" value="TRANS-ACONITATE 2-METHYLTRANSFERASE-RELATED"/>
    <property type="match status" value="1"/>
</dbReference>
<dbReference type="InterPro" id="IPR029063">
    <property type="entry name" value="SAM-dependent_MTases_sf"/>
</dbReference>
<dbReference type="Gene3D" id="3.40.50.150">
    <property type="entry name" value="Vaccinia Virus protein VP39"/>
    <property type="match status" value="1"/>
</dbReference>
<keyword evidence="3" id="KW-0489">Methyltransferase</keyword>
<gene>
    <name evidence="3" type="ORF">SCALIN_C22_0020</name>
</gene>
<dbReference type="GO" id="GO:0008168">
    <property type="term" value="F:methyltransferase activity"/>
    <property type="evidence" value="ECO:0007669"/>
    <property type="project" value="UniProtKB-KW"/>
</dbReference>
<evidence type="ECO:0000313" key="4">
    <source>
        <dbReference type="Proteomes" id="UP000218542"/>
    </source>
</evidence>
<dbReference type="InterPro" id="IPR041698">
    <property type="entry name" value="Methyltransf_25"/>
</dbReference>
<keyword evidence="4" id="KW-1185">Reference proteome</keyword>
<dbReference type="EMBL" id="BAOS01000022">
    <property type="protein sequence ID" value="GAX61311.1"/>
    <property type="molecule type" value="Genomic_DNA"/>
</dbReference>
<name>A0A286TZS5_9BACT</name>
<reference evidence="4" key="1">
    <citation type="journal article" date="2017" name="Environ. Microbiol. Rep.">
        <title>Genetic Diversity of Marine Anaerobic Ammonium-Oxidizing Bacteria as Revealed by Genomic and Proteomic Analyses of 'Candidatus Scalindua japonica'.</title>
        <authorList>
            <person name="Oshiki M."/>
            <person name="Mizuto K."/>
            <person name="Kimura Z."/>
            <person name="Kindaichi T."/>
            <person name="Satoh H."/>
            <person name="Okabe S."/>
        </authorList>
    </citation>
    <scope>NUCLEOTIDE SEQUENCE [LARGE SCALE GENOMIC DNA]</scope>
    <source>
        <strain evidence="4">husup-a2</strain>
    </source>
</reference>
<evidence type="ECO:0000313" key="3">
    <source>
        <dbReference type="EMBL" id="GAX61311.1"/>
    </source>
</evidence>
<dbReference type="OrthoDB" id="253007at2"/>
<proteinExistence type="predicted"/>
<dbReference type="Gene3D" id="2.20.25.110">
    <property type="entry name" value="S-adenosyl-L-methionine-dependent methyltransferases"/>
    <property type="match status" value="1"/>
</dbReference>
<dbReference type="CDD" id="cd02440">
    <property type="entry name" value="AdoMet_MTases"/>
    <property type="match status" value="1"/>
</dbReference>
<sequence>MFKEFEKINSRPTPFQFYTADALWTDNHTSSKILESDLNEDIEVSIQNREFINRSIGWIVTRFGIVKNSLVADFGCGMGSYATRLAEKGADVTGIDFSERFIQHAKGVAKQKGLAIKYVQQNYLEFETEERFDLITLLLCDFCALNPSQRKTMLKKFYTFLNPGGSVLLDVYSMNAFDQREETEKYEHCRLDGFWSPENYYCFQNILKYDEEKVVLDKYTIIEEKRTRIVYNWLQYYSKDSLKKEFEESGFTVEGFYSDLIGTPISPESLEIVIIAKKP</sequence>
<dbReference type="GO" id="GO:0032259">
    <property type="term" value="P:methylation"/>
    <property type="evidence" value="ECO:0007669"/>
    <property type="project" value="UniProtKB-KW"/>
</dbReference>
<protein>
    <submittedName>
        <fullName evidence="3">SAM-dependent methyltransferase</fullName>
    </submittedName>
</protein>
<dbReference type="Proteomes" id="UP000218542">
    <property type="component" value="Unassembled WGS sequence"/>
</dbReference>
<dbReference type="AlphaFoldDB" id="A0A286TZS5"/>
<evidence type="ECO:0000259" key="2">
    <source>
        <dbReference type="Pfam" id="PF13649"/>
    </source>
</evidence>
<organism evidence="3 4">
    <name type="scientific">Candidatus Scalindua japonica</name>
    <dbReference type="NCBI Taxonomy" id="1284222"/>
    <lineage>
        <taxon>Bacteria</taxon>
        <taxon>Pseudomonadati</taxon>
        <taxon>Planctomycetota</taxon>
        <taxon>Candidatus Brocadiia</taxon>
        <taxon>Candidatus Brocadiales</taxon>
        <taxon>Candidatus Scalinduaceae</taxon>
        <taxon>Candidatus Scalindua</taxon>
    </lineage>
</organism>
<accession>A0A286TZS5</accession>
<feature type="domain" description="Methyltransferase" evidence="2">
    <location>
        <begin position="71"/>
        <end position="165"/>
    </location>
</feature>
<dbReference type="RefSeq" id="WP_096894701.1">
    <property type="nucleotide sequence ID" value="NZ_BAOS01000022.1"/>
</dbReference>
<keyword evidence="1 3" id="KW-0808">Transferase</keyword>
<comment type="caution">
    <text evidence="3">The sequence shown here is derived from an EMBL/GenBank/DDBJ whole genome shotgun (WGS) entry which is preliminary data.</text>
</comment>